<dbReference type="InterPro" id="IPR032821">
    <property type="entry name" value="PKS_assoc"/>
</dbReference>
<dbReference type="Pfam" id="PF00550">
    <property type="entry name" value="PP-binding"/>
    <property type="match status" value="1"/>
</dbReference>
<feature type="region of interest" description="Disordered" evidence="8">
    <location>
        <begin position="1"/>
        <end position="25"/>
    </location>
</feature>
<dbReference type="PROSITE" id="PS52004">
    <property type="entry name" value="KS3_2"/>
    <property type="match status" value="1"/>
</dbReference>
<evidence type="ECO:0000256" key="7">
    <source>
        <dbReference type="ARBA" id="ARBA00023315"/>
    </source>
</evidence>
<evidence type="ECO:0000256" key="4">
    <source>
        <dbReference type="ARBA" id="ARBA00022679"/>
    </source>
</evidence>
<dbReference type="SMART" id="SM00827">
    <property type="entry name" value="PKS_AT"/>
    <property type="match status" value="1"/>
</dbReference>
<dbReference type="InterPro" id="IPR014030">
    <property type="entry name" value="Ketoacyl_synth_N"/>
</dbReference>
<dbReference type="InterPro" id="IPR036736">
    <property type="entry name" value="ACP-like_sf"/>
</dbReference>
<dbReference type="InterPro" id="IPR050091">
    <property type="entry name" value="PKS_NRPS_Biosynth_Enz"/>
</dbReference>
<dbReference type="Proteomes" id="UP000807371">
    <property type="component" value="Unassembled WGS sequence"/>
</dbReference>
<dbReference type="InterPro" id="IPR016036">
    <property type="entry name" value="Malonyl_transacylase_ACP-bd"/>
</dbReference>
<dbReference type="SUPFAM" id="SSF47336">
    <property type="entry name" value="ACP-like"/>
    <property type="match status" value="1"/>
</dbReference>
<dbReference type="SMART" id="SM00823">
    <property type="entry name" value="PKS_PP"/>
    <property type="match status" value="1"/>
</dbReference>
<dbReference type="Pfam" id="PF00698">
    <property type="entry name" value="Acyl_transf_1"/>
    <property type="match status" value="1"/>
</dbReference>
<evidence type="ECO:0000259" key="10">
    <source>
        <dbReference type="PROSITE" id="PS52004"/>
    </source>
</evidence>
<dbReference type="InterPro" id="IPR001227">
    <property type="entry name" value="Ac_transferase_dom_sf"/>
</dbReference>
<comment type="caution">
    <text evidence="11">The sequence shown here is derived from an EMBL/GenBank/DDBJ whole genome shotgun (WGS) entry which is preliminary data.</text>
</comment>
<dbReference type="PROSITE" id="PS50075">
    <property type="entry name" value="CARRIER"/>
    <property type="match status" value="1"/>
</dbReference>
<dbReference type="Gene3D" id="3.40.47.10">
    <property type="match status" value="1"/>
</dbReference>
<dbReference type="InterPro" id="IPR009081">
    <property type="entry name" value="PP-bd_ACP"/>
</dbReference>
<dbReference type="SMART" id="SM01294">
    <property type="entry name" value="PKS_PP_betabranch"/>
    <property type="match status" value="1"/>
</dbReference>
<dbReference type="InterPro" id="IPR036291">
    <property type="entry name" value="NAD(P)-bd_dom_sf"/>
</dbReference>
<dbReference type="InterPro" id="IPR018201">
    <property type="entry name" value="Ketoacyl_synth_AS"/>
</dbReference>
<dbReference type="SMART" id="SM00822">
    <property type="entry name" value="PKS_KR"/>
    <property type="match status" value="1"/>
</dbReference>
<gene>
    <name evidence="11" type="ORF">IHE55_28585</name>
</gene>
<dbReference type="Pfam" id="PF16197">
    <property type="entry name" value="KAsynt_C_assoc"/>
    <property type="match status" value="1"/>
</dbReference>
<dbReference type="Pfam" id="PF18369">
    <property type="entry name" value="PKS_DE"/>
    <property type="match status" value="1"/>
</dbReference>
<evidence type="ECO:0000259" key="9">
    <source>
        <dbReference type="PROSITE" id="PS50075"/>
    </source>
</evidence>
<dbReference type="Gene3D" id="3.30.70.3290">
    <property type="match status" value="1"/>
</dbReference>
<dbReference type="InterPro" id="IPR041618">
    <property type="entry name" value="PKS_DE"/>
</dbReference>
<dbReference type="InterPro" id="IPR013968">
    <property type="entry name" value="PKS_KR"/>
</dbReference>
<dbReference type="InterPro" id="IPR020841">
    <property type="entry name" value="PKS_Beta-ketoAc_synthase_dom"/>
</dbReference>
<evidence type="ECO:0000313" key="12">
    <source>
        <dbReference type="Proteomes" id="UP000807371"/>
    </source>
</evidence>
<keyword evidence="7" id="KW-0012">Acyltransferase</keyword>
<dbReference type="Gene3D" id="3.40.366.10">
    <property type="entry name" value="Malonyl-Coenzyme A Acyl Carrier Protein, domain 2"/>
    <property type="match status" value="1"/>
</dbReference>
<accession>A0ABS0NTH3</accession>
<dbReference type="PANTHER" id="PTHR43775">
    <property type="entry name" value="FATTY ACID SYNTHASE"/>
    <property type="match status" value="1"/>
</dbReference>
<dbReference type="Gene3D" id="1.10.1200.10">
    <property type="entry name" value="ACP-like"/>
    <property type="match status" value="1"/>
</dbReference>
<dbReference type="Gene3D" id="6.10.140.1830">
    <property type="match status" value="1"/>
</dbReference>
<name>A0ABS0NTH3_9ACTN</name>
<dbReference type="SUPFAM" id="SSF53901">
    <property type="entry name" value="Thiolase-like"/>
    <property type="match status" value="1"/>
</dbReference>
<proteinExistence type="predicted"/>
<keyword evidence="3" id="KW-0597">Phosphoprotein</keyword>
<evidence type="ECO:0000256" key="1">
    <source>
        <dbReference type="ARBA" id="ARBA00001957"/>
    </source>
</evidence>
<dbReference type="Pfam" id="PF08990">
    <property type="entry name" value="Docking"/>
    <property type="match status" value="1"/>
</dbReference>
<evidence type="ECO:0000256" key="8">
    <source>
        <dbReference type="SAM" id="MobiDB-lite"/>
    </source>
</evidence>
<dbReference type="InterPro" id="IPR014031">
    <property type="entry name" value="Ketoacyl_synth_C"/>
</dbReference>
<keyword evidence="6" id="KW-0511">Multifunctional enzyme</keyword>
<evidence type="ECO:0000256" key="3">
    <source>
        <dbReference type="ARBA" id="ARBA00022553"/>
    </source>
</evidence>
<dbReference type="NCBIfam" id="NF045894">
    <property type="entry name" value="PKS_plus_SDR"/>
    <property type="match status" value="1"/>
</dbReference>
<keyword evidence="5" id="KW-0045">Antibiotic biosynthesis</keyword>
<dbReference type="InterPro" id="IPR020806">
    <property type="entry name" value="PKS_PP-bd"/>
</dbReference>
<dbReference type="InterPro" id="IPR016039">
    <property type="entry name" value="Thiolase-like"/>
</dbReference>
<evidence type="ECO:0000256" key="5">
    <source>
        <dbReference type="ARBA" id="ARBA00023194"/>
    </source>
</evidence>
<feature type="domain" description="Ketosynthase family 3 (KS3)" evidence="10">
    <location>
        <begin position="54"/>
        <end position="480"/>
    </location>
</feature>
<dbReference type="Pfam" id="PF00109">
    <property type="entry name" value="ketoacyl-synt"/>
    <property type="match status" value="1"/>
</dbReference>
<evidence type="ECO:0000313" key="11">
    <source>
        <dbReference type="EMBL" id="MBH5338520.1"/>
    </source>
</evidence>
<organism evidence="11 12">
    <name type="scientific">Streptomyces pactum</name>
    <dbReference type="NCBI Taxonomy" id="68249"/>
    <lineage>
        <taxon>Bacteria</taxon>
        <taxon>Bacillati</taxon>
        <taxon>Actinomycetota</taxon>
        <taxon>Actinomycetes</taxon>
        <taxon>Kitasatosporales</taxon>
        <taxon>Streptomycetaceae</taxon>
        <taxon>Streptomyces</taxon>
    </lineage>
</organism>
<dbReference type="Gene3D" id="3.40.50.720">
    <property type="entry name" value="NAD(P)-binding Rossmann-like Domain"/>
    <property type="match status" value="1"/>
</dbReference>
<feature type="domain" description="Carrier" evidence="9">
    <location>
        <begin position="1512"/>
        <end position="1587"/>
    </location>
</feature>
<dbReference type="EMBL" id="JACYXC010000001">
    <property type="protein sequence ID" value="MBH5338520.1"/>
    <property type="molecule type" value="Genomic_DNA"/>
</dbReference>
<dbReference type="SUPFAM" id="SSF51735">
    <property type="entry name" value="NAD(P)-binding Rossmann-fold domains"/>
    <property type="match status" value="2"/>
</dbReference>
<protein>
    <submittedName>
        <fullName evidence="11">SDR family NAD(P)-dependent oxidoreductase</fullName>
    </submittedName>
</protein>
<dbReference type="InterPro" id="IPR036299">
    <property type="entry name" value="Polyketide_synth_docking_sf"/>
</dbReference>
<dbReference type="SMART" id="SM00825">
    <property type="entry name" value="PKS_KS"/>
    <property type="match status" value="1"/>
</dbReference>
<reference evidence="11 12" key="1">
    <citation type="submission" date="2020-09" db="EMBL/GenBank/DDBJ databases">
        <title>Biosynthesis of the nuclear factor of activated T cells inhibitor NFAT-133 and its congeners in Streptomyces pactum.</title>
        <authorList>
            <person name="Zhou W."/>
            <person name="Posri P."/>
            <person name="Abugrain M.E."/>
            <person name="Weisberg A.J."/>
            <person name="Chang J.H."/>
            <person name="Mahmud T."/>
        </authorList>
    </citation>
    <scope>NUCLEOTIDE SEQUENCE [LARGE SCALE GENOMIC DNA]</scope>
    <source>
        <strain evidence="11 12">ATCC 27456</strain>
    </source>
</reference>
<comment type="cofactor">
    <cofactor evidence="1">
        <name>pantetheine 4'-phosphate</name>
        <dbReference type="ChEBI" id="CHEBI:47942"/>
    </cofactor>
</comment>
<evidence type="ECO:0000256" key="6">
    <source>
        <dbReference type="ARBA" id="ARBA00023268"/>
    </source>
</evidence>
<sequence>MSQNDTASARGGAVQPSNSRPGGNEQKLLDYLKRVTTELQQTQSRLRTVEARSQEPVAIVAMACRFPGGVASPEDLWRLVADGGDAISGFPTDRGWDIAALHDADPDREGTTYVTEGGFLQGADRFDAGLFGISPREALAMDPQQRLVLELTWETLERAGIDPLSLRGAGVGTYLGVNPLDYRSGIGVIPEGFEGHLLTGGAPSVVSGRVAYTFGFEGPAVTLDTACSSSLVALHLAVQALRQGDCDLALAGGVAVMSTPAEFTGFSRQRGLAADGRCKAFGASADGMGLGEGVGLLLVERLSDARRNGHRVLAVVRGSAVNQDGASNGLTAPSGPSQQRVIEAALANARLSAAHVDAVETHGTGTTLGDPIEAQALLATYGRNRDGDEPLWIGSLKSNIGHAQAAAGVGGVIKTVMALRDGTLPKTLHADEPTPEVDWSAGAVSLLTAPRPWPATGRPRRAGVSAFGMGGTNAHVILEQPEPATDADEPGEGTPAEPGVLPWIVSGRTGPALLAQAERLRAHLAARPDAAPRDVAASLATTRAHLEHRAVVIGADRDALLAGLAGLARDEESAGVVRGTTAPGGDRPVFVFPGQGAQWVGMARELMEAAPVFAESMERCGRALAPFIDWDFRAELGGSLVRVDVVQPLSWAVMVSLAELWRSYGVEPAAVVGHSQGEIAAAVVAGALSVEDGARVVALRSRVIGERLAGRGGMVSLGLSRAETLRRIEGFEGRVSVAAVNGASSTVVAGEPDALDELVAACEAEEIRARRIPVDYASHSPHVESIRTELLEVLDGIAPTASRVPFYSTVDAEPIDTTGLDAAYWVRNLRQTVEFERTTRTLLDHGYSAFIESSAHPVLTMAIGETAETTGTEITAVGSLRRDEGGPRRFLTSLAEAFAGGVAVDWSPVTEGARTVDLPTYAFQHQRYWMEPGDGATAGAAATQDPAESSFWAAVEEENLDRIAETLRVDPEQPLRSVLPALSDWRRRSRERSEVDSWRYTVAWHPLPDTAAPTLTGSWLAVVPTSTADDPAVRGALGALEQHGAGLTRLDVDPADADRATLLTRIRQSVGTGEAPVGVLCLWPLDDTSPHPDHPSLSAGVMGSLALLQALGDAGLRAPLWCVTRGAVAVDDADPRPGRVQAQVWGLGRVAALEQAALWGGLVDLPADADDTAFTRLAAALAGTDGEDQIAVRRAGSLGRRMVRDRLGGGPPARPWTPRDTVLITGGTGALGTLLARWCARNGAEHLVLTSRRGPDAPGAAELEAELTALGAKVTIAGCDIADHDQLAALVNRVEAEGPPIRAVVHTAAHIDLGPLDTATPADFAAAFAAKVEGAEHLDRIFDRDTLDAFVLYSSIAAFWGSGYHGAYAAANAHLDAMAYQRRARGLTATSMAWGVWRPVDIKESYAAERMAISERAQAQGLPFLEPDLGIAALKQSLDNDDTFVALANIDWEQFVSLFTMARPTRLLDALPEATRVLRKLREAAAEGPADGAGAAELRQRLAPLPAEERDRILLDLVRSHAAAVLGHATTDEVKPGHPFRDLGFDSLTSVELRNRLGRATGLKLPATLAFDHPTPNALVALLRAELLQETAATAESVHTDIDRMAAALTDLEVDDLARAAITERLQALLAGWTGGQVTVGGGGTAEESVAERLESASDDEMFAFIREELGRS</sequence>
<keyword evidence="12" id="KW-1185">Reference proteome</keyword>
<dbReference type="SUPFAM" id="SSF55048">
    <property type="entry name" value="Probable ACP-binding domain of malonyl-CoA ACP transacylase"/>
    <property type="match status" value="1"/>
</dbReference>
<evidence type="ECO:0000256" key="2">
    <source>
        <dbReference type="ARBA" id="ARBA00022450"/>
    </source>
</evidence>
<dbReference type="PROSITE" id="PS00012">
    <property type="entry name" value="PHOSPHOPANTETHEINE"/>
    <property type="match status" value="1"/>
</dbReference>
<dbReference type="InterPro" id="IPR016035">
    <property type="entry name" value="Acyl_Trfase/lysoPLipase"/>
</dbReference>
<dbReference type="CDD" id="cd00833">
    <property type="entry name" value="PKS"/>
    <property type="match status" value="1"/>
</dbReference>
<dbReference type="SUPFAM" id="SSF101173">
    <property type="entry name" value="Docking domain B of the erythromycin polyketide synthase (DEBS)"/>
    <property type="match status" value="1"/>
</dbReference>
<dbReference type="InterPro" id="IPR015083">
    <property type="entry name" value="NorB/c/GfsB-D-like_docking"/>
</dbReference>
<dbReference type="PROSITE" id="PS00606">
    <property type="entry name" value="KS3_1"/>
    <property type="match status" value="1"/>
</dbReference>
<dbReference type="Pfam" id="PF08659">
    <property type="entry name" value="KR"/>
    <property type="match status" value="1"/>
</dbReference>
<dbReference type="InterPro" id="IPR006162">
    <property type="entry name" value="Ppantetheine_attach_site"/>
</dbReference>
<dbReference type="CDD" id="cd08952">
    <property type="entry name" value="KR_1_SDR_x"/>
    <property type="match status" value="1"/>
</dbReference>
<dbReference type="InterPro" id="IPR014043">
    <property type="entry name" value="Acyl_transferase_dom"/>
</dbReference>
<dbReference type="InterPro" id="IPR057326">
    <property type="entry name" value="KR_dom"/>
</dbReference>
<dbReference type="Pfam" id="PF02801">
    <property type="entry name" value="Ketoacyl-synt_C"/>
    <property type="match status" value="1"/>
</dbReference>
<dbReference type="SUPFAM" id="SSF52151">
    <property type="entry name" value="FabD/lysophospholipase-like"/>
    <property type="match status" value="1"/>
</dbReference>
<dbReference type="PANTHER" id="PTHR43775:SF51">
    <property type="entry name" value="INACTIVE PHENOLPHTHIOCEROL SYNTHESIS POLYKETIDE SYNTHASE TYPE I PKS1-RELATED"/>
    <property type="match status" value="1"/>
</dbReference>
<keyword evidence="4" id="KW-0808">Transferase</keyword>
<keyword evidence="2" id="KW-0596">Phosphopantetheine</keyword>